<dbReference type="GO" id="GO:0015276">
    <property type="term" value="F:ligand-gated monoatomic ion channel activity"/>
    <property type="evidence" value="ECO:0007669"/>
    <property type="project" value="InterPro"/>
</dbReference>
<dbReference type="Gene3D" id="1.10.287.70">
    <property type="match status" value="1"/>
</dbReference>
<dbReference type="SMART" id="SM00918">
    <property type="entry name" value="Lig_chan-Glu_bd"/>
    <property type="match status" value="1"/>
</dbReference>
<evidence type="ECO:0000256" key="7">
    <source>
        <dbReference type="ARBA" id="ARBA00023136"/>
    </source>
</evidence>
<keyword evidence="10" id="KW-1071">Ligand-gated ion channel</keyword>
<keyword evidence="6" id="KW-0406">Ion transport</keyword>
<evidence type="ECO:0000256" key="6">
    <source>
        <dbReference type="ARBA" id="ARBA00023065"/>
    </source>
</evidence>
<evidence type="ECO:0000313" key="15">
    <source>
        <dbReference type="EMBL" id="KOB76192.1"/>
    </source>
</evidence>
<comment type="caution">
    <text evidence="15">The sequence shown here is derived from an EMBL/GenBank/DDBJ whole genome shotgun (WGS) entry which is preliminary data.</text>
</comment>
<comment type="similarity">
    <text evidence="2">Belongs to the glutamate-gated ion channel (TC 1.A.10.1) family.</text>
</comment>
<proteinExistence type="inferred from homology"/>
<evidence type="ECO:0000259" key="13">
    <source>
        <dbReference type="SMART" id="SM00079"/>
    </source>
</evidence>
<dbReference type="SUPFAM" id="SSF53850">
    <property type="entry name" value="Periplasmic binding protein-like II"/>
    <property type="match status" value="1"/>
</dbReference>
<organism evidence="15 16">
    <name type="scientific">Operophtera brumata</name>
    <name type="common">Winter moth</name>
    <name type="synonym">Phalaena brumata</name>
    <dbReference type="NCBI Taxonomy" id="104452"/>
    <lineage>
        <taxon>Eukaryota</taxon>
        <taxon>Metazoa</taxon>
        <taxon>Ecdysozoa</taxon>
        <taxon>Arthropoda</taxon>
        <taxon>Hexapoda</taxon>
        <taxon>Insecta</taxon>
        <taxon>Pterygota</taxon>
        <taxon>Neoptera</taxon>
        <taxon>Endopterygota</taxon>
        <taxon>Lepidoptera</taxon>
        <taxon>Glossata</taxon>
        <taxon>Ditrysia</taxon>
        <taxon>Geometroidea</taxon>
        <taxon>Geometridae</taxon>
        <taxon>Larentiinae</taxon>
        <taxon>Operophtera</taxon>
    </lineage>
</organism>
<accession>A0A0L7LL85</accession>
<evidence type="ECO:0000256" key="8">
    <source>
        <dbReference type="ARBA" id="ARBA00023170"/>
    </source>
</evidence>
<dbReference type="Pfam" id="PF10613">
    <property type="entry name" value="Lig_chan-Glu_bd"/>
    <property type="match status" value="1"/>
</dbReference>
<feature type="domain" description="Ionotropic glutamate receptor C-terminal" evidence="13">
    <location>
        <begin position="95"/>
        <end position="423"/>
    </location>
</feature>
<dbReference type="Pfam" id="PF00060">
    <property type="entry name" value="Lig_chan"/>
    <property type="match status" value="1"/>
</dbReference>
<gene>
    <name evidence="15" type="ORF">OBRU01_06179</name>
</gene>
<feature type="transmembrane region" description="Helical" evidence="12">
    <location>
        <begin position="445"/>
        <end position="469"/>
    </location>
</feature>
<evidence type="ECO:0000256" key="3">
    <source>
        <dbReference type="ARBA" id="ARBA00022448"/>
    </source>
</evidence>
<keyword evidence="3" id="KW-0813">Transport</keyword>
<sequence length="571" mass="63721">MSGWRLVDRSADRVQEALKAIGATEGLQADEVSCEKDAPWALGRTLLDNINTLQLMRLSGGEGGGTVLAGHWTPGEGLAITDPAAYKRDPPPNVTLTVVTVEEKPYVMVKEGWNLQGNARFEGFCIDLLAKVAARAGFHYRLRLVPDNMYGARDPNTGHWNGIVRELVDRVSAAGSAFLNPLAIEIWLYVLAAYILVSFTLFVMARFSPYECVCNSFWFITGTFLRQGSGLNPKVMPSDFHPYSRRHMVVFHADHPLVVHREPGCLPDSGTHSVAHTERGRPRGAEQYTDSNIDIYQKMWLHMSTTSPPALVPSYEEGVRRVLSGNYAFLMESTMLDHRVQRDCNLTQIGGLLDSKRDCNLTQIGGLLDSKRDCNLTQIGGLLDSKRDCNLTQIGGLLNSKVSLLNSEERGVIQILYDKWWKNTGDVCNRDGKDSKANPLGVQNIGGVFVTLLCGLALAIVVAILEFCWNTRKNATQGRQSLCRLRQVLPGHTRAARTLQIRGNVHTQTTTPVARCRNSVDGGRHQTLEKFNGHSQKDHVVRVERAQRKETCSNRSLELLITYKFYEYFTY</sequence>
<evidence type="ECO:0000256" key="5">
    <source>
        <dbReference type="ARBA" id="ARBA00022989"/>
    </source>
</evidence>
<dbReference type="Proteomes" id="UP000037510">
    <property type="component" value="Unassembled WGS sequence"/>
</dbReference>
<evidence type="ECO:0000259" key="14">
    <source>
        <dbReference type="SMART" id="SM00918"/>
    </source>
</evidence>
<evidence type="ECO:0000256" key="12">
    <source>
        <dbReference type="SAM" id="Phobius"/>
    </source>
</evidence>
<keyword evidence="11" id="KW-0407">Ion channel</keyword>
<dbReference type="PANTHER" id="PTHR18966">
    <property type="entry name" value="IONOTROPIC GLUTAMATE RECEPTOR"/>
    <property type="match status" value="1"/>
</dbReference>
<evidence type="ECO:0000313" key="16">
    <source>
        <dbReference type="Proteomes" id="UP000037510"/>
    </source>
</evidence>
<dbReference type="InterPro" id="IPR015683">
    <property type="entry name" value="Ionotropic_Glu_rcpt"/>
</dbReference>
<dbReference type="STRING" id="104452.A0A0L7LL85"/>
<keyword evidence="5 12" id="KW-1133">Transmembrane helix</keyword>
<evidence type="ECO:0000256" key="9">
    <source>
        <dbReference type="ARBA" id="ARBA00023180"/>
    </source>
</evidence>
<dbReference type="InterPro" id="IPR001320">
    <property type="entry name" value="Iontro_rcpt_C"/>
</dbReference>
<dbReference type="FunFam" id="3.40.190.10:FF:000210">
    <property type="entry name" value="Glutamate receptor ionotropic, kainate 1"/>
    <property type="match status" value="1"/>
</dbReference>
<keyword evidence="16" id="KW-1185">Reference proteome</keyword>
<evidence type="ECO:0000256" key="11">
    <source>
        <dbReference type="ARBA" id="ARBA00023303"/>
    </source>
</evidence>
<dbReference type="Gene3D" id="3.40.190.10">
    <property type="entry name" value="Periplasmic binding protein-like II"/>
    <property type="match status" value="2"/>
</dbReference>
<dbReference type="GO" id="GO:0016020">
    <property type="term" value="C:membrane"/>
    <property type="evidence" value="ECO:0007669"/>
    <property type="project" value="UniProtKB-SubCell"/>
</dbReference>
<evidence type="ECO:0000256" key="2">
    <source>
        <dbReference type="ARBA" id="ARBA00008685"/>
    </source>
</evidence>
<evidence type="ECO:0000256" key="4">
    <source>
        <dbReference type="ARBA" id="ARBA00022692"/>
    </source>
</evidence>
<keyword evidence="7 12" id="KW-0472">Membrane</keyword>
<dbReference type="AlphaFoldDB" id="A0A0L7LL85"/>
<evidence type="ECO:0000256" key="1">
    <source>
        <dbReference type="ARBA" id="ARBA00004141"/>
    </source>
</evidence>
<protein>
    <submittedName>
        <fullName evidence="15">Ionotropic glutamate receptor</fullName>
    </submittedName>
</protein>
<dbReference type="InterPro" id="IPR019594">
    <property type="entry name" value="Glu/Gly-bd"/>
</dbReference>
<keyword evidence="9" id="KW-0325">Glycoprotein</keyword>
<feature type="domain" description="Ionotropic glutamate receptor L-glutamate and glycine-binding" evidence="14">
    <location>
        <begin position="105"/>
        <end position="169"/>
    </location>
</feature>
<evidence type="ECO:0000256" key="10">
    <source>
        <dbReference type="ARBA" id="ARBA00023286"/>
    </source>
</evidence>
<dbReference type="EMBL" id="JTDY01000693">
    <property type="protein sequence ID" value="KOB76192.1"/>
    <property type="molecule type" value="Genomic_DNA"/>
</dbReference>
<keyword evidence="4 12" id="KW-0812">Transmembrane</keyword>
<reference evidence="15 16" key="1">
    <citation type="journal article" date="2015" name="Genome Biol. Evol.">
        <title>The genome of winter moth (Operophtera brumata) provides a genomic perspective on sexual dimorphism and phenology.</title>
        <authorList>
            <person name="Derks M.F."/>
            <person name="Smit S."/>
            <person name="Salis L."/>
            <person name="Schijlen E."/>
            <person name="Bossers A."/>
            <person name="Mateman C."/>
            <person name="Pijl A.S."/>
            <person name="de Ridder D."/>
            <person name="Groenen M.A."/>
            <person name="Visser M.E."/>
            <person name="Megens H.J."/>
        </authorList>
    </citation>
    <scope>NUCLEOTIDE SEQUENCE [LARGE SCALE GENOMIC DNA]</scope>
    <source>
        <strain evidence="15">WM2013NL</strain>
        <tissue evidence="15">Head and thorax</tissue>
    </source>
</reference>
<keyword evidence="8 15" id="KW-0675">Receptor</keyword>
<feature type="transmembrane region" description="Helical" evidence="12">
    <location>
        <begin position="186"/>
        <end position="207"/>
    </location>
</feature>
<comment type="subcellular location">
    <subcellularLocation>
        <location evidence="1">Membrane</location>
        <topology evidence="1">Multi-pass membrane protein</topology>
    </subcellularLocation>
</comment>
<name>A0A0L7LL85_OPEBR</name>
<dbReference type="SMART" id="SM00079">
    <property type="entry name" value="PBPe"/>
    <property type="match status" value="1"/>
</dbReference>